<feature type="transmembrane region" description="Helical" evidence="1">
    <location>
        <begin position="12"/>
        <end position="34"/>
    </location>
</feature>
<protein>
    <submittedName>
        <fullName evidence="2">Uncharacterized protein</fullName>
    </submittedName>
</protein>
<accession>A0A1H5SF55</accession>
<reference evidence="2 3" key="1">
    <citation type="submission" date="2016-10" db="EMBL/GenBank/DDBJ databases">
        <authorList>
            <person name="de Groot N.N."/>
        </authorList>
    </citation>
    <scope>NUCLEOTIDE SEQUENCE [LARGE SCALE GENOMIC DNA]</scope>
    <source>
        <strain evidence="2 3">D15d</strain>
    </source>
</reference>
<evidence type="ECO:0000313" key="3">
    <source>
        <dbReference type="Proteomes" id="UP000236726"/>
    </source>
</evidence>
<keyword evidence="1" id="KW-1133">Transmembrane helix</keyword>
<keyword evidence="1" id="KW-0812">Transmembrane</keyword>
<keyword evidence="3" id="KW-1185">Reference proteome</keyword>
<sequence>MENNNKKIKKTLMLNLIISIVTVIVGIISIVWALS</sequence>
<gene>
    <name evidence="2" type="ORF">SAMN05216537_102214</name>
</gene>
<keyword evidence="1" id="KW-0472">Membrane</keyword>
<evidence type="ECO:0000313" key="2">
    <source>
        <dbReference type="EMBL" id="SEF49313.1"/>
    </source>
</evidence>
<dbReference type="Proteomes" id="UP000236726">
    <property type="component" value="Unassembled WGS sequence"/>
</dbReference>
<name>A0A1H5SF55_9FIRM</name>
<organism evidence="2 3">
    <name type="scientific">Lachnospira multipara</name>
    <dbReference type="NCBI Taxonomy" id="28051"/>
    <lineage>
        <taxon>Bacteria</taxon>
        <taxon>Bacillati</taxon>
        <taxon>Bacillota</taxon>
        <taxon>Clostridia</taxon>
        <taxon>Lachnospirales</taxon>
        <taxon>Lachnospiraceae</taxon>
        <taxon>Lachnospira</taxon>
    </lineage>
</organism>
<proteinExistence type="predicted"/>
<dbReference type="EMBL" id="FNUL01000002">
    <property type="protein sequence ID" value="SEF49313.1"/>
    <property type="molecule type" value="Genomic_DNA"/>
</dbReference>
<dbReference type="AlphaFoldDB" id="A0A1H5SF55"/>
<evidence type="ECO:0000256" key="1">
    <source>
        <dbReference type="SAM" id="Phobius"/>
    </source>
</evidence>